<dbReference type="Proteomes" id="UP000826271">
    <property type="component" value="Unassembled WGS sequence"/>
</dbReference>
<accession>A0AAV6X7N6</accession>
<feature type="region of interest" description="Disordered" evidence="1">
    <location>
        <begin position="1"/>
        <end position="49"/>
    </location>
</feature>
<sequence>MATSEEDFSFPATTTDSPPCFIESPPLWRPSTSPTASHEKPENYKGKEVEDGEKFDSCFSHDDDEDEKMDLLWENLNDECSRKVAENSDNSSPGREVQMKCGKALKLSKANGNMLSGKKPSILVFIKVLKKVFFMSNSRRPIKKRACSFFGLVSFDFGKEALDPCSMFYLFKRFEEPAKLTFLARIVSIGAMRFHHSS</sequence>
<feature type="compositionally biased region" description="Basic and acidic residues" evidence="1">
    <location>
        <begin position="37"/>
        <end position="49"/>
    </location>
</feature>
<evidence type="ECO:0000313" key="3">
    <source>
        <dbReference type="Proteomes" id="UP000826271"/>
    </source>
</evidence>
<keyword evidence="3" id="KW-1185">Reference proteome</keyword>
<organism evidence="2 3">
    <name type="scientific">Buddleja alternifolia</name>
    <dbReference type="NCBI Taxonomy" id="168488"/>
    <lineage>
        <taxon>Eukaryota</taxon>
        <taxon>Viridiplantae</taxon>
        <taxon>Streptophyta</taxon>
        <taxon>Embryophyta</taxon>
        <taxon>Tracheophyta</taxon>
        <taxon>Spermatophyta</taxon>
        <taxon>Magnoliopsida</taxon>
        <taxon>eudicotyledons</taxon>
        <taxon>Gunneridae</taxon>
        <taxon>Pentapetalae</taxon>
        <taxon>asterids</taxon>
        <taxon>lamiids</taxon>
        <taxon>Lamiales</taxon>
        <taxon>Scrophulariaceae</taxon>
        <taxon>Buddlejeae</taxon>
        <taxon>Buddleja</taxon>
    </lineage>
</organism>
<gene>
    <name evidence="2" type="ORF">BUALT_Bualt08G0133400</name>
</gene>
<evidence type="ECO:0000256" key="1">
    <source>
        <dbReference type="SAM" id="MobiDB-lite"/>
    </source>
</evidence>
<comment type="caution">
    <text evidence="2">The sequence shown here is derived from an EMBL/GenBank/DDBJ whole genome shotgun (WGS) entry which is preliminary data.</text>
</comment>
<dbReference type="PANTHER" id="PTHR34666:SF1">
    <property type="entry name" value="OS02G0554800 PROTEIN"/>
    <property type="match status" value="1"/>
</dbReference>
<dbReference type="AlphaFoldDB" id="A0AAV6X7N6"/>
<protein>
    <submittedName>
        <fullName evidence="2">Uncharacterized protein</fullName>
    </submittedName>
</protein>
<evidence type="ECO:0000313" key="2">
    <source>
        <dbReference type="EMBL" id="KAG8378399.1"/>
    </source>
</evidence>
<name>A0AAV6X7N6_9LAMI</name>
<reference evidence="2" key="1">
    <citation type="submission" date="2019-10" db="EMBL/GenBank/DDBJ databases">
        <authorList>
            <person name="Zhang R."/>
            <person name="Pan Y."/>
            <person name="Wang J."/>
            <person name="Ma R."/>
            <person name="Yu S."/>
        </authorList>
    </citation>
    <scope>NUCLEOTIDE SEQUENCE</scope>
    <source>
        <strain evidence="2">LA-IB0</strain>
        <tissue evidence="2">Leaf</tissue>
    </source>
</reference>
<dbReference type="PANTHER" id="PTHR34666">
    <property type="entry name" value="EXPRESSED PROTEIN"/>
    <property type="match status" value="1"/>
</dbReference>
<dbReference type="EMBL" id="WHWC01000008">
    <property type="protein sequence ID" value="KAG8378399.1"/>
    <property type="molecule type" value="Genomic_DNA"/>
</dbReference>
<proteinExistence type="predicted"/>